<dbReference type="Proteomes" id="UP001239111">
    <property type="component" value="Chromosome 4"/>
</dbReference>
<keyword evidence="2" id="KW-1185">Reference proteome</keyword>
<comment type="caution">
    <text evidence="1">The sequence shown here is derived from an EMBL/GenBank/DDBJ whole genome shotgun (WGS) entry which is preliminary data.</text>
</comment>
<organism evidence="1 2">
    <name type="scientific">Eretmocerus hayati</name>
    <dbReference type="NCBI Taxonomy" id="131215"/>
    <lineage>
        <taxon>Eukaryota</taxon>
        <taxon>Metazoa</taxon>
        <taxon>Ecdysozoa</taxon>
        <taxon>Arthropoda</taxon>
        <taxon>Hexapoda</taxon>
        <taxon>Insecta</taxon>
        <taxon>Pterygota</taxon>
        <taxon>Neoptera</taxon>
        <taxon>Endopterygota</taxon>
        <taxon>Hymenoptera</taxon>
        <taxon>Apocrita</taxon>
        <taxon>Proctotrupomorpha</taxon>
        <taxon>Chalcidoidea</taxon>
        <taxon>Aphelinidae</taxon>
        <taxon>Aphelininae</taxon>
        <taxon>Eretmocerus</taxon>
    </lineage>
</organism>
<gene>
    <name evidence="1" type="ORF">QAD02_008631</name>
</gene>
<protein>
    <submittedName>
        <fullName evidence="1">Uncharacterized protein</fullName>
    </submittedName>
</protein>
<dbReference type="EMBL" id="CM056744">
    <property type="protein sequence ID" value="KAJ8666969.1"/>
    <property type="molecule type" value="Genomic_DNA"/>
</dbReference>
<reference evidence="1" key="1">
    <citation type="submission" date="2023-04" db="EMBL/GenBank/DDBJ databases">
        <title>A chromosome-level genome assembly of the parasitoid wasp Eretmocerus hayati.</title>
        <authorList>
            <person name="Zhong Y."/>
            <person name="Liu S."/>
            <person name="Liu Y."/>
        </authorList>
    </citation>
    <scope>NUCLEOTIDE SEQUENCE</scope>
    <source>
        <strain evidence="1">ZJU_SS_LIU_2023</strain>
    </source>
</reference>
<proteinExistence type="predicted"/>
<name>A0ACC2N701_9HYME</name>
<accession>A0ACC2N701</accession>
<sequence>MQSDKSFSCAVILIKKDIGKFPSDMMMKIPIRFLEPPDENNQRCVRLLEGPHKPQDLALIKGIMSSNAPIPEAWKPLKCNVLKYCRTPAEATNYMNERFKANQEKNKNNTSSEPKKQSVQASLLAVPPLVQKPPITPRAVVESTPLQIPEELDPTEPSREETVPSGGTATDETPSEHTLISNYQPDQTSTMQETTVDAIVKSVSRELNNKMTDLTNYVRTKLPGLESKVNVIEQDVSELRTFVMEQRKLAFNENILTYNDFIKKYNLKLPMESIEEFHTFNEKLVTRHPETNEVISDSDMFKDLTTHIVTTAVSRTDALLSCRYLFKKFTKKPVLDNCTAENKSPEGDKEILKNTNFYRCLEGMHIFYIFSYGYLIFVKRLYIGHSYNVSVADAFVNIFGGSIQKELPGLIKKIINSGRDWGGRGKRKSGENSGGRSKKSNAIDENNKDDEDALFMQAHEGQD</sequence>
<evidence type="ECO:0000313" key="2">
    <source>
        <dbReference type="Proteomes" id="UP001239111"/>
    </source>
</evidence>
<evidence type="ECO:0000313" key="1">
    <source>
        <dbReference type="EMBL" id="KAJ8666969.1"/>
    </source>
</evidence>